<gene>
    <name evidence="3" type="ORF">BDZ90DRAFT_207721</name>
</gene>
<organism evidence="3 4">
    <name type="scientific">Jaminaea rosea</name>
    <dbReference type="NCBI Taxonomy" id="1569628"/>
    <lineage>
        <taxon>Eukaryota</taxon>
        <taxon>Fungi</taxon>
        <taxon>Dikarya</taxon>
        <taxon>Basidiomycota</taxon>
        <taxon>Ustilaginomycotina</taxon>
        <taxon>Exobasidiomycetes</taxon>
        <taxon>Microstromatales</taxon>
        <taxon>Microstromatales incertae sedis</taxon>
        <taxon>Jaminaea</taxon>
    </lineage>
</organism>
<reference evidence="3 4" key="1">
    <citation type="journal article" date="2018" name="Mol. Biol. Evol.">
        <title>Broad Genomic Sampling Reveals a Smut Pathogenic Ancestry of the Fungal Clade Ustilaginomycotina.</title>
        <authorList>
            <person name="Kijpornyongpan T."/>
            <person name="Mondo S.J."/>
            <person name="Barry K."/>
            <person name="Sandor L."/>
            <person name="Lee J."/>
            <person name="Lipzen A."/>
            <person name="Pangilinan J."/>
            <person name="LaButti K."/>
            <person name="Hainaut M."/>
            <person name="Henrissat B."/>
            <person name="Grigoriev I.V."/>
            <person name="Spatafora J.W."/>
            <person name="Aime M.C."/>
        </authorList>
    </citation>
    <scope>NUCLEOTIDE SEQUENCE [LARGE SCALE GENOMIC DNA]</scope>
    <source>
        <strain evidence="3 4">MCA 5214</strain>
    </source>
</reference>
<feature type="non-terminal residue" evidence="3">
    <location>
        <position position="108"/>
    </location>
</feature>
<dbReference type="EMBL" id="KZ819665">
    <property type="protein sequence ID" value="PWN28264.1"/>
    <property type="molecule type" value="Genomic_DNA"/>
</dbReference>
<dbReference type="OrthoDB" id="29646at2759"/>
<evidence type="ECO:0000256" key="2">
    <source>
        <dbReference type="ARBA" id="ARBA00023186"/>
    </source>
</evidence>
<dbReference type="InterPro" id="IPR002777">
    <property type="entry name" value="PFD_beta-like"/>
</dbReference>
<evidence type="ECO:0000256" key="1">
    <source>
        <dbReference type="ARBA" id="ARBA00008045"/>
    </source>
</evidence>
<comment type="similarity">
    <text evidence="1">Belongs to the prefoldin subunit beta family.</text>
</comment>
<dbReference type="Proteomes" id="UP000245884">
    <property type="component" value="Unassembled WGS sequence"/>
</dbReference>
<name>A0A316UTD2_9BASI</name>
<sequence length="108" mass="12334">QQQRNPAALAQEYQSRRQELQALATKIGEVEADRDEHRLVLSTLEPIVKAEPDRKAFRLMGGVLVEKNVRETEGAVKEGEAGLTQLLEQLVEQYKVKEGQLNEFQQKY</sequence>
<dbReference type="InterPro" id="IPR027235">
    <property type="entry name" value="PFD2"/>
</dbReference>
<dbReference type="CDD" id="cd23163">
    <property type="entry name" value="Prefoldin_2"/>
    <property type="match status" value="1"/>
</dbReference>
<feature type="non-terminal residue" evidence="3">
    <location>
        <position position="1"/>
    </location>
</feature>
<dbReference type="RefSeq" id="XP_025362876.1">
    <property type="nucleotide sequence ID" value="XM_025503987.1"/>
</dbReference>
<dbReference type="AlphaFoldDB" id="A0A316UTD2"/>
<keyword evidence="2" id="KW-0143">Chaperone</keyword>
<evidence type="ECO:0000313" key="3">
    <source>
        <dbReference type="EMBL" id="PWN28264.1"/>
    </source>
</evidence>
<dbReference type="GO" id="GO:0051082">
    <property type="term" value="F:unfolded protein binding"/>
    <property type="evidence" value="ECO:0007669"/>
    <property type="project" value="InterPro"/>
</dbReference>
<proteinExistence type="inferred from homology"/>
<dbReference type="PANTHER" id="PTHR13303">
    <property type="entry name" value="PREFOLDIN SUBUNIT 2"/>
    <property type="match status" value="1"/>
</dbReference>
<dbReference type="GO" id="GO:0016272">
    <property type="term" value="C:prefoldin complex"/>
    <property type="evidence" value="ECO:0007669"/>
    <property type="project" value="InterPro"/>
</dbReference>
<dbReference type="SUPFAM" id="SSF46579">
    <property type="entry name" value="Prefoldin"/>
    <property type="match status" value="1"/>
</dbReference>
<evidence type="ECO:0008006" key="5">
    <source>
        <dbReference type="Google" id="ProtNLM"/>
    </source>
</evidence>
<dbReference type="GeneID" id="37025810"/>
<dbReference type="Gene3D" id="1.10.287.370">
    <property type="match status" value="1"/>
</dbReference>
<keyword evidence="4" id="KW-1185">Reference proteome</keyword>
<dbReference type="InterPro" id="IPR009053">
    <property type="entry name" value="Prefoldin"/>
</dbReference>
<dbReference type="GO" id="GO:0006457">
    <property type="term" value="P:protein folding"/>
    <property type="evidence" value="ECO:0007669"/>
    <property type="project" value="InterPro"/>
</dbReference>
<accession>A0A316UTD2</accession>
<dbReference type="Pfam" id="PF01920">
    <property type="entry name" value="Prefoldin_2"/>
    <property type="match status" value="1"/>
</dbReference>
<dbReference type="STRING" id="1569628.A0A316UTD2"/>
<protein>
    <recommendedName>
        <fullName evidence="5">Prefoldin beta-like protein</fullName>
    </recommendedName>
</protein>
<evidence type="ECO:0000313" key="4">
    <source>
        <dbReference type="Proteomes" id="UP000245884"/>
    </source>
</evidence>